<evidence type="ECO:0000313" key="2">
    <source>
        <dbReference type="EMBL" id="GID68250.1"/>
    </source>
</evidence>
<evidence type="ECO:0000313" key="3">
    <source>
        <dbReference type="Proteomes" id="UP000619479"/>
    </source>
</evidence>
<dbReference type="InterPro" id="IPR011059">
    <property type="entry name" value="Metal-dep_hydrolase_composite"/>
</dbReference>
<dbReference type="InterPro" id="IPR032466">
    <property type="entry name" value="Metal_Hydrolase"/>
</dbReference>
<sequence length="229" mass="24389">MTALGSAYSDVARIFTDSRATLTPTLFGAVVLLGDDDGLVEDVRARTLYPSWEWAALRAIADGARTTDQTVNRRNLARQVAHVARVLRGGGRVITGTDSPISPNAVSTHLNLRAMVAYGMTPWEALSTATRIPGEFLEEPIGRIAPGFYADLAILGGDPLIDIGQAANVRQVMAAGVLHDVPSLLAPFVSARAALTESTVVGDPASAAFWWHDPAYVEHSRHACCSDVI</sequence>
<dbReference type="AlphaFoldDB" id="A0A919ILI2"/>
<dbReference type="Proteomes" id="UP000619479">
    <property type="component" value="Unassembled WGS sequence"/>
</dbReference>
<organism evidence="2 3">
    <name type="scientific">Actinoplanes cyaneus</name>
    <dbReference type="NCBI Taxonomy" id="52696"/>
    <lineage>
        <taxon>Bacteria</taxon>
        <taxon>Bacillati</taxon>
        <taxon>Actinomycetota</taxon>
        <taxon>Actinomycetes</taxon>
        <taxon>Micromonosporales</taxon>
        <taxon>Micromonosporaceae</taxon>
        <taxon>Actinoplanes</taxon>
    </lineage>
</organism>
<dbReference type="SUPFAM" id="SSF51556">
    <property type="entry name" value="Metallo-dependent hydrolases"/>
    <property type="match status" value="1"/>
</dbReference>
<dbReference type="Gene3D" id="3.20.20.140">
    <property type="entry name" value="Metal-dependent hydrolases"/>
    <property type="match status" value="1"/>
</dbReference>
<reference evidence="2" key="1">
    <citation type="submission" date="2021-01" db="EMBL/GenBank/DDBJ databases">
        <title>Whole genome shotgun sequence of Actinoplanes cyaneus NBRC 14990.</title>
        <authorList>
            <person name="Komaki H."/>
            <person name="Tamura T."/>
        </authorList>
    </citation>
    <scope>NUCLEOTIDE SEQUENCE</scope>
    <source>
        <strain evidence="2">NBRC 14990</strain>
    </source>
</reference>
<feature type="domain" description="Amidohydrolase-related" evidence="1">
    <location>
        <begin position="49"/>
        <end position="177"/>
    </location>
</feature>
<dbReference type="Gene3D" id="2.30.40.10">
    <property type="entry name" value="Urease, subunit C, domain 1"/>
    <property type="match status" value="1"/>
</dbReference>
<dbReference type="Pfam" id="PF01979">
    <property type="entry name" value="Amidohydro_1"/>
    <property type="match status" value="1"/>
</dbReference>
<keyword evidence="3" id="KW-1185">Reference proteome</keyword>
<dbReference type="PANTHER" id="PTHR43135">
    <property type="entry name" value="ALPHA-D-RIBOSE 1-METHYLPHOSPHONATE 5-TRIPHOSPHATE DIPHOSPHATASE"/>
    <property type="match status" value="1"/>
</dbReference>
<proteinExistence type="predicted"/>
<protein>
    <recommendedName>
        <fullName evidence="1">Amidohydrolase-related domain-containing protein</fullName>
    </recommendedName>
</protein>
<gene>
    <name evidence="2" type="ORF">Acy02nite_61310</name>
</gene>
<dbReference type="InterPro" id="IPR006680">
    <property type="entry name" value="Amidohydro-rel"/>
</dbReference>
<dbReference type="PANTHER" id="PTHR43135:SF3">
    <property type="entry name" value="ALPHA-D-RIBOSE 1-METHYLPHOSPHONATE 5-TRIPHOSPHATE DIPHOSPHATASE"/>
    <property type="match status" value="1"/>
</dbReference>
<dbReference type="InterPro" id="IPR051781">
    <property type="entry name" value="Metallo-dep_Hydrolase"/>
</dbReference>
<name>A0A919ILI2_9ACTN</name>
<accession>A0A919ILI2</accession>
<dbReference type="RefSeq" id="WP_203747131.1">
    <property type="nucleotide sequence ID" value="NZ_BAAAUC010000049.1"/>
</dbReference>
<dbReference type="SUPFAM" id="SSF51338">
    <property type="entry name" value="Composite domain of metallo-dependent hydrolases"/>
    <property type="match status" value="1"/>
</dbReference>
<evidence type="ECO:0000259" key="1">
    <source>
        <dbReference type="Pfam" id="PF01979"/>
    </source>
</evidence>
<dbReference type="EMBL" id="BOMH01000045">
    <property type="protein sequence ID" value="GID68250.1"/>
    <property type="molecule type" value="Genomic_DNA"/>
</dbReference>
<comment type="caution">
    <text evidence="2">The sequence shown here is derived from an EMBL/GenBank/DDBJ whole genome shotgun (WGS) entry which is preliminary data.</text>
</comment>
<dbReference type="GO" id="GO:0016810">
    <property type="term" value="F:hydrolase activity, acting on carbon-nitrogen (but not peptide) bonds"/>
    <property type="evidence" value="ECO:0007669"/>
    <property type="project" value="InterPro"/>
</dbReference>